<sequence length="154" mass="17170">MNQQKIGEYIAKKRKEHNMTQIQLAEKLGVSNKTVSKWENGKCMPDYSVIKQLCQTLDTSVGELLNGDDAVNKAVMEDQTFSILERISVLEKERIYFIGIGLVFMGILLLVLSKFMGGTNVQDFISGLLFGISLGEILVGIFVIIRNLVQRNAG</sequence>
<keyword evidence="2" id="KW-0472">Membrane</keyword>
<gene>
    <name evidence="4" type="ORF">K340107D12_59880</name>
</gene>
<keyword evidence="1" id="KW-0238">DNA-binding</keyword>
<evidence type="ECO:0000313" key="4">
    <source>
        <dbReference type="EMBL" id="GAA6503172.1"/>
    </source>
</evidence>
<accession>A0ABQ0C303</accession>
<protein>
    <submittedName>
        <fullName evidence="4">Helix-turn-helix transcriptional regulator</fullName>
    </submittedName>
</protein>
<dbReference type="PROSITE" id="PS50943">
    <property type="entry name" value="HTH_CROC1"/>
    <property type="match status" value="1"/>
</dbReference>
<evidence type="ECO:0000256" key="2">
    <source>
        <dbReference type="SAM" id="Phobius"/>
    </source>
</evidence>
<comment type="caution">
    <text evidence="4">The sequence shown here is derived from an EMBL/GenBank/DDBJ whole genome shotgun (WGS) entry which is preliminary data.</text>
</comment>
<dbReference type="SUPFAM" id="SSF47413">
    <property type="entry name" value="lambda repressor-like DNA-binding domains"/>
    <property type="match status" value="1"/>
</dbReference>
<name>A0ABQ0C303_9FIRM</name>
<dbReference type="EMBL" id="BAABZQ010000001">
    <property type="protein sequence ID" value="GAA6503172.1"/>
    <property type="molecule type" value="Genomic_DNA"/>
</dbReference>
<dbReference type="RefSeq" id="WP_033142935.1">
    <property type="nucleotide sequence ID" value="NZ_AP031413.1"/>
</dbReference>
<feature type="transmembrane region" description="Helical" evidence="2">
    <location>
        <begin position="95"/>
        <end position="112"/>
    </location>
</feature>
<feature type="transmembrane region" description="Helical" evidence="2">
    <location>
        <begin position="124"/>
        <end position="145"/>
    </location>
</feature>
<dbReference type="Pfam" id="PF01381">
    <property type="entry name" value="HTH_3"/>
    <property type="match status" value="1"/>
</dbReference>
<dbReference type="PANTHER" id="PTHR46558:SF4">
    <property type="entry name" value="DNA-BIDING PHAGE PROTEIN"/>
    <property type="match status" value="1"/>
</dbReference>
<keyword evidence="2" id="KW-0812">Transmembrane</keyword>
<dbReference type="InterPro" id="IPR001387">
    <property type="entry name" value="Cro/C1-type_HTH"/>
</dbReference>
<organism evidence="4 5">
    <name type="scientific">Blautia parvula</name>
    <dbReference type="NCBI Taxonomy" id="2877527"/>
    <lineage>
        <taxon>Bacteria</taxon>
        <taxon>Bacillati</taxon>
        <taxon>Bacillota</taxon>
        <taxon>Clostridia</taxon>
        <taxon>Lachnospirales</taxon>
        <taxon>Lachnospiraceae</taxon>
        <taxon>Blautia</taxon>
    </lineage>
</organism>
<dbReference type="InterPro" id="IPR010982">
    <property type="entry name" value="Lambda_DNA-bd_dom_sf"/>
</dbReference>
<reference evidence="4 5" key="1">
    <citation type="submission" date="2024-04" db="EMBL/GenBank/DDBJ databases">
        <title>Defined microbial consortia suppress multidrug-resistant proinflammatory Enterobacteriaceae via ecological control.</title>
        <authorList>
            <person name="Furuichi M."/>
            <person name="Kawaguchi T."/>
            <person name="Pust M."/>
            <person name="Yasuma K."/>
            <person name="Plichta D."/>
            <person name="Hasegawa N."/>
            <person name="Ohya T."/>
            <person name="Bhattarai S."/>
            <person name="Sasajima S."/>
            <person name="Aoto Y."/>
            <person name="Tuganbaev T."/>
            <person name="Yaginuma M."/>
            <person name="Ueda M."/>
            <person name="Okahashi N."/>
            <person name="Amafuji K."/>
            <person name="Kiridooshi Y."/>
            <person name="Sugita K."/>
            <person name="Strazar M."/>
            <person name="Skelly A."/>
            <person name="Suda W."/>
            <person name="Hattori M."/>
            <person name="Nakamoto N."/>
            <person name="Caballero S."/>
            <person name="Norman J."/>
            <person name="Olle B."/>
            <person name="Tanoue T."/>
            <person name="Arita M."/>
            <person name="Bucci V."/>
            <person name="Atarashi K."/>
            <person name="Xavier R."/>
            <person name="Honda K."/>
        </authorList>
    </citation>
    <scope>NUCLEOTIDE SEQUENCE [LARGE SCALE GENOMIC DNA]</scope>
    <source>
        <strain evidence="5">k34-0107-D12</strain>
    </source>
</reference>
<keyword evidence="2" id="KW-1133">Transmembrane helix</keyword>
<dbReference type="Proteomes" id="UP001600941">
    <property type="component" value="Unassembled WGS sequence"/>
</dbReference>
<evidence type="ECO:0000313" key="5">
    <source>
        <dbReference type="Proteomes" id="UP001600941"/>
    </source>
</evidence>
<evidence type="ECO:0000259" key="3">
    <source>
        <dbReference type="PROSITE" id="PS50943"/>
    </source>
</evidence>
<dbReference type="PANTHER" id="PTHR46558">
    <property type="entry name" value="TRACRIPTIONAL REGULATORY PROTEIN-RELATED-RELATED"/>
    <property type="match status" value="1"/>
</dbReference>
<evidence type="ECO:0000256" key="1">
    <source>
        <dbReference type="ARBA" id="ARBA00023125"/>
    </source>
</evidence>
<dbReference type="Gene3D" id="1.10.260.40">
    <property type="entry name" value="lambda repressor-like DNA-binding domains"/>
    <property type="match status" value="1"/>
</dbReference>
<dbReference type="SMART" id="SM00530">
    <property type="entry name" value="HTH_XRE"/>
    <property type="match status" value="1"/>
</dbReference>
<dbReference type="CDD" id="cd00093">
    <property type="entry name" value="HTH_XRE"/>
    <property type="match status" value="1"/>
</dbReference>
<keyword evidence="5" id="KW-1185">Reference proteome</keyword>
<proteinExistence type="predicted"/>
<feature type="domain" description="HTH cro/C1-type" evidence="3">
    <location>
        <begin position="10"/>
        <end position="64"/>
    </location>
</feature>